<comment type="caution">
    <text evidence="1">The sequence shown here is derived from an EMBL/GenBank/DDBJ whole genome shotgun (WGS) entry which is preliminary data.</text>
</comment>
<accession>A0A0F9E5K2</accession>
<sequence>MGEKAEPSKDKGKYIWNRFKLTKKDKKHSGRYTPKIEQKGKISEMFENAEEPKEEYDDWGNYRDGFRFNSDKKHFFSKWRSCHLSEEKVFRINKKIKKQKAIRKTRKK</sequence>
<gene>
    <name evidence="1" type="ORF">LCGC14_2466870</name>
</gene>
<name>A0A0F9E5K2_9ZZZZ</name>
<evidence type="ECO:0000313" key="1">
    <source>
        <dbReference type="EMBL" id="KKL19298.1"/>
    </source>
</evidence>
<dbReference type="EMBL" id="LAZR01038536">
    <property type="protein sequence ID" value="KKL19298.1"/>
    <property type="molecule type" value="Genomic_DNA"/>
</dbReference>
<organism evidence="1">
    <name type="scientific">marine sediment metagenome</name>
    <dbReference type="NCBI Taxonomy" id="412755"/>
    <lineage>
        <taxon>unclassified sequences</taxon>
        <taxon>metagenomes</taxon>
        <taxon>ecological metagenomes</taxon>
    </lineage>
</organism>
<proteinExistence type="predicted"/>
<protein>
    <submittedName>
        <fullName evidence="1">Uncharacterized protein</fullName>
    </submittedName>
</protein>
<dbReference type="AlphaFoldDB" id="A0A0F9E5K2"/>
<reference evidence="1" key="1">
    <citation type="journal article" date="2015" name="Nature">
        <title>Complex archaea that bridge the gap between prokaryotes and eukaryotes.</title>
        <authorList>
            <person name="Spang A."/>
            <person name="Saw J.H."/>
            <person name="Jorgensen S.L."/>
            <person name="Zaremba-Niedzwiedzka K."/>
            <person name="Martijn J."/>
            <person name="Lind A.E."/>
            <person name="van Eijk R."/>
            <person name="Schleper C."/>
            <person name="Guy L."/>
            <person name="Ettema T.J."/>
        </authorList>
    </citation>
    <scope>NUCLEOTIDE SEQUENCE</scope>
</reference>